<dbReference type="Gene3D" id="3.40.430.10">
    <property type="entry name" value="Dihydrofolate Reductase, subunit A"/>
    <property type="match status" value="1"/>
</dbReference>
<dbReference type="InterPro" id="IPR024072">
    <property type="entry name" value="DHFR-like_dom_sf"/>
</dbReference>
<dbReference type="EMBL" id="LAJE02000245">
    <property type="protein sequence ID" value="OEO29918.1"/>
    <property type="molecule type" value="Genomic_DNA"/>
</dbReference>
<protein>
    <submittedName>
        <fullName evidence="1">Uncharacterized protein</fullName>
    </submittedName>
</protein>
<organism evidence="1 2">
    <name type="scientific">Devosia insulae DS-56</name>
    <dbReference type="NCBI Taxonomy" id="1116389"/>
    <lineage>
        <taxon>Bacteria</taxon>
        <taxon>Pseudomonadati</taxon>
        <taxon>Pseudomonadota</taxon>
        <taxon>Alphaproteobacteria</taxon>
        <taxon>Hyphomicrobiales</taxon>
        <taxon>Devosiaceae</taxon>
        <taxon>Devosia</taxon>
    </lineage>
</organism>
<dbReference type="AlphaFoldDB" id="A0A1E5XMW2"/>
<name>A0A1E5XMW2_9HYPH</name>
<dbReference type="Proteomes" id="UP000095463">
    <property type="component" value="Unassembled WGS sequence"/>
</dbReference>
<proteinExistence type="predicted"/>
<evidence type="ECO:0000313" key="1">
    <source>
        <dbReference type="EMBL" id="OEO29918.1"/>
    </source>
</evidence>
<comment type="caution">
    <text evidence="1">The sequence shown here is derived from an EMBL/GenBank/DDBJ whole genome shotgun (WGS) entry which is preliminary data.</text>
</comment>
<dbReference type="SUPFAM" id="SSF53597">
    <property type="entry name" value="Dihydrofolate reductase-like"/>
    <property type="match status" value="1"/>
</dbReference>
<evidence type="ECO:0000313" key="2">
    <source>
        <dbReference type="Proteomes" id="UP000095463"/>
    </source>
</evidence>
<reference evidence="1 2" key="1">
    <citation type="journal article" date="2015" name="Genome Announc.">
        <title>Genome Assemblies of Three Soil-Associated Devosia species: D. insulae, D. limi, and D. soli.</title>
        <authorList>
            <person name="Hassan Y.I."/>
            <person name="Lepp D."/>
            <person name="Zhou T."/>
        </authorList>
    </citation>
    <scope>NUCLEOTIDE SEQUENCE [LARGE SCALE GENOMIC DNA]</scope>
    <source>
        <strain evidence="1 2">DS-56</strain>
    </source>
</reference>
<gene>
    <name evidence="1" type="ORF">VW23_023820</name>
</gene>
<dbReference type="RefSeq" id="WP_069910858.1">
    <property type="nucleotide sequence ID" value="NZ_LAJE02000245.1"/>
</dbReference>
<sequence length="133" mass="14627">MGKSNEQRPRVIVAVNMSVDGRVALRRDRPLLQAAEGRAWHELWPASTAGREVARTEEMARAEAPDAILEGSGSFVADSIASPELEAGDAAAEQDLYTDFLPASVRQQPGHRKWFTVVDSRGRARWTIKSQGE</sequence>
<dbReference type="OrthoDB" id="9800865at2"/>
<accession>A0A1E5XMW2</accession>
<keyword evidence="2" id="KW-1185">Reference proteome</keyword>